<keyword evidence="4" id="KW-1185">Reference proteome</keyword>
<protein>
    <recommendedName>
        <fullName evidence="2">TIR domain-containing protein</fullName>
    </recommendedName>
</protein>
<evidence type="ECO:0000313" key="3">
    <source>
        <dbReference type="EMBL" id="PHT66755.1"/>
    </source>
</evidence>
<evidence type="ECO:0000256" key="1">
    <source>
        <dbReference type="ARBA" id="ARBA00023027"/>
    </source>
</evidence>
<dbReference type="SUPFAM" id="SSF52200">
    <property type="entry name" value="Toll/Interleukin receptor TIR domain"/>
    <property type="match status" value="1"/>
</dbReference>
<dbReference type="SMR" id="A0A1U8F2H6"/>
<dbReference type="Pfam" id="PF14299">
    <property type="entry name" value="PP2"/>
    <property type="match status" value="1"/>
</dbReference>
<dbReference type="EMBL" id="AYRZ02000012">
    <property type="protein sequence ID" value="PHT66755.1"/>
    <property type="molecule type" value="Genomic_DNA"/>
</dbReference>
<name>A0A1U8F2H6_CAPAN</name>
<dbReference type="SMART" id="SM00255">
    <property type="entry name" value="TIR"/>
    <property type="match status" value="1"/>
</dbReference>
<comment type="caution">
    <text evidence="3">The sequence shown here is derived from an EMBL/GenBank/DDBJ whole genome shotgun (WGS) entry which is preliminary data.</text>
</comment>
<accession>A0A1U8F2H6</accession>
<dbReference type="Proteomes" id="UP000222542">
    <property type="component" value="Unassembled WGS sequence"/>
</dbReference>
<dbReference type="InterPro" id="IPR000157">
    <property type="entry name" value="TIR_dom"/>
</dbReference>
<dbReference type="PANTHER" id="PTHR32009:SF152">
    <property type="entry name" value="NEUTRAL_ALKALINE INVERTASE"/>
    <property type="match status" value="1"/>
</dbReference>
<dbReference type="OMA" id="NRQGGSM"/>
<dbReference type="GO" id="GO:0007165">
    <property type="term" value="P:signal transduction"/>
    <property type="evidence" value="ECO:0007669"/>
    <property type="project" value="InterPro"/>
</dbReference>
<dbReference type="KEGG" id="cann:107853162"/>
<evidence type="ECO:0000259" key="2">
    <source>
        <dbReference type="PROSITE" id="PS50104"/>
    </source>
</evidence>
<organism evidence="3 4">
    <name type="scientific">Capsicum annuum</name>
    <name type="common">Capsicum pepper</name>
    <dbReference type="NCBI Taxonomy" id="4072"/>
    <lineage>
        <taxon>Eukaryota</taxon>
        <taxon>Viridiplantae</taxon>
        <taxon>Streptophyta</taxon>
        <taxon>Embryophyta</taxon>
        <taxon>Tracheophyta</taxon>
        <taxon>Spermatophyta</taxon>
        <taxon>Magnoliopsida</taxon>
        <taxon>eudicotyledons</taxon>
        <taxon>Gunneridae</taxon>
        <taxon>Pentapetalae</taxon>
        <taxon>asterids</taxon>
        <taxon>lamiids</taxon>
        <taxon>Solanales</taxon>
        <taxon>Solanaceae</taxon>
        <taxon>Solanoideae</taxon>
        <taxon>Capsiceae</taxon>
        <taxon>Capsicum</taxon>
    </lineage>
</organism>
<evidence type="ECO:0000313" key="4">
    <source>
        <dbReference type="Proteomes" id="UP000222542"/>
    </source>
</evidence>
<dbReference type="STRING" id="4072.A0A1U8F2H6"/>
<dbReference type="PANTHER" id="PTHR32009">
    <property type="entry name" value="TMV RESISTANCE PROTEIN N-LIKE"/>
    <property type="match status" value="1"/>
</dbReference>
<proteinExistence type="predicted"/>
<dbReference type="AlphaFoldDB" id="A0A1U8F2H6"/>
<reference evidence="3 4" key="2">
    <citation type="journal article" date="2017" name="Genome Biol.">
        <title>New reference genome sequences of hot pepper reveal the massive evolution of plant disease-resistance genes by retroduplication.</title>
        <authorList>
            <person name="Kim S."/>
            <person name="Park J."/>
            <person name="Yeom S.I."/>
            <person name="Kim Y.M."/>
            <person name="Seo E."/>
            <person name="Kim K.T."/>
            <person name="Kim M.S."/>
            <person name="Lee J.M."/>
            <person name="Cheong K."/>
            <person name="Shin H.S."/>
            <person name="Kim S.B."/>
            <person name="Han K."/>
            <person name="Lee J."/>
            <person name="Park M."/>
            <person name="Lee H.A."/>
            <person name="Lee H.Y."/>
            <person name="Lee Y."/>
            <person name="Oh S."/>
            <person name="Lee J.H."/>
            <person name="Choi E."/>
            <person name="Choi E."/>
            <person name="Lee S.E."/>
            <person name="Jeon J."/>
            <person name="Kim H."/>
            <person name="Choi G."/>
            <person name="Song H."/>
            <person name="Lee J."/>
            <person name="Lee S.C."/>
            <person name="Kwon J.K."/>
            <person name="Lee H.Y."/>
            <person name="Koo N."/>
            <person name="Hong Y."/>
            <person name="Kim R.W."/>
            <person name="Kang W.H."/>
            <person name="Huh J.H."/>
            <person name="Kang B.C."/>
            <person name="Yang T.J."/>
            <person name="Lee Y.H."/>
            <person name="Bennetzen J.L."/>
            <person name="Choi D."/>
        </authorList>
    </citation>
    <scope>NUCLEOTIDE SEQUENCE [LARGE SCALE GENOMIC DNA]</scope>
    <source>
        <strain evidence="4">cv. CM334</strain>
    </source>
</reference>
<dbReference type="InterPro" id="IPR025886">
    <property type="entry name" value="PP2-like"/>
</dbReference>
<sequence>MSHTFSSSKICKYDAFLSFRGEDTRKSFVSHLYNALVQREIDVFKDDERLETGKSISYELPKAIEESRFAIVIFSESYASSKWCLDELAHIIKCRNELNQIVIPIFYNVNPSDVSHQNPPFANWFSKYEEKYKDDIEKVQRWRDALAVSGKIAGYHLQNFKDEADCIKKVADRIMSLLRMEFDEDDDEVYSVGKSGTGVNSPILLDGGKLSISLDKKTRKKCFMVPARGLDIEWGNNPEHWEWLSHPDSRFAEVAKLKCVYWLDIQGKIETRILSKRTKYVAYLVFKLEDKFHGLETVNAVVRFVDSMSVKEAEKRASVVHFSGRGPRATLPFRRGDGWMELKMGDFYNDAGEDGDVDARLMETRRLDEKAGLIVQGVEFRPE</sequence>
<dbReference type="Gramene" id="PHT66755">
    <property type="protein sequence ID" value="PHT66755"/>
    <property type="gene ID" value="T459_31180"/>
</dbReference>
<dbReference type="Gene3D" id="3.40.50.10140">
    <property type="entry name" value="Toll/interleukin-1 receptor homology (TIR) domain"/>
    <property type="match status" value="1"/>
</dbReference>
<reference evidence="3 4" key="1">
    <citation type="journal article" date="2014" name="Nat. Genet.">
        <title>Genome sequence of the hot pepper provides insights into the evolution of pungency in Capsicum species.</title>
        <authorList>
            <person name="Kim S."/>
            <person name="Park M."/>
            <person name="Yeom S.I."/>
            <person name="Kim Y.M."/>
            <person name="Lee J.M."/>
            <person name="Lee H.A."/>
            <person name="Seo E."/>
            <person name="Choi J."/>
            <person name="Cheong K."/>
            <person name="Kim K.T."/>
            <person name="Jung K."/>
            <person name="Lee G.W."/>
            <person name="Oh S.K."/>
            <person name="Bae C."/>
            <person name="Kim S.B."/>
            <person name="Lee H.Y."/>
            <person name="Kim S.Y."/>
            <person name="Kim M.S."/>
            <person name="Kang B.C."/>
            <person name="Jo Y.D."/>
            <person name="Yang H.B."/>
            <person name="Jeong H.J."/>
            <person name="Kang W.H."/>
            <person name="Kwon J.K."/>
            <person name="Shin C."/>
            <person name="Lim J.Y."/>
            <person name="Park J.H."/>
            <person name="Huh J.H."/>
            <person name="Kim J.S."/>
            <person name="Kim B.D."/>
            <person name="Cohen O."/>
            <person name="Paran I."/>
            <person name="Suh M.C."/>
            <person name="Lee S.B."/>
            <person name="Kim Y.K."/>
            <person name="Shin Y."/>
            <person name="Noh S.J."/>
            <person name="Park J."/>
            <person name="Seo Y.S."/>
            <person name="Kwon S.Y."/>
            <person name="Kim H.A."/>
            <person name="Park J.M."/>
            <person name="Kim H.J."/>
            <person name="Choi S.B."/>
            <person name="Bosland P.W."/>
            <person name="Reeves G."/>
            <person name="Jo S.H."/>
            <person name="Lee B.W."/>
            <person name="Cho H.T."/>
            <person name="Choi H.S."/>
            <person name="Lee M.S."/>
            <person name="Yu Y."/>
            <person name="Do Choi Y."/>
            <person name="Park B.S."/>
            <person name="van Deynze A."/>
            <person name="Ashrafi H."/>
            <person name="Hill T."/>
            <person name="Kim W.T."/>
            <person name="Pai H.S."/>
            <person name="Ahn H.K."/>
            <person name="Yeam I."/>
            <person name="Giovannoni J.J."/>
            <person name="Rose J.K."/>
            <person name="Sorensen I."/>
            <person name="Lee S.J."/>
            <person name="Kim R.W."/>
            <person name="Choi I.Y."/>
            <person name="Choi B.S."/>
            <person name="Lim J.S."/>
            <person name="Lee Y.H."/>
            <person name="Choi D."/>
        </authorList>
    </citation>
    <scope>NUCLEOTIDE SEQUENCE [LARGE SCALE GENOMIC DNA]</scope>
    <source>
        <strain evidence="4">cv. CM334</strain>
    </source>
</reference>
<dbReference type="FunFam" id="3.40.50.10140:FF:000007">
    <property type="entry name" value="Disease resistance protein (TIR-NBS-LRR class)"/>
    <property type="match status" value="1"/>
</dbReference>
<dbReference type="OrthoDB" id="6160824at2759"/>
<keyword evidence="1" id="KW-0520">NAD</keyword>
<dbReference type="InterPro" id="IPR035897">
    <property type="entry name" value="Toll_tir_struct_dom_sf"/>
</dbReference>
<dbReference type="Pfam" id="PF01582">
    <property type="entry name" value="TIR"/>
    <property type="match status" value="1"/>
</dbReference>
<feature type="domain" description="TIR" evidence="2">
    <location>
        <begin position="11"/>
        <end position="178"/>
    </location>
</feature>
<dbReference type="PROSITE" id="PS50104">
    <property type="entry name" value="TIR"/>
    <property type="match status" value="1"/>
</dbReference>
<gene>
    <name evidence="3" type="ORF">T459_31180</name>
</gene>